<dbReference type="InterPro" id="IPR046336">
    <property type="entry name" value="Lon_prtase_N_sf"/>
</dbReference>
<feature type="compositionally biased region" description="Low complexity" evidence="5">
    <location>
        <begin position="453"/>
        <end position="472"/>
    </location>
</feature>
<accession>A0A9Q8QM84</accession>
<dbReference type="Proteomes" id="UP000829364">
    <property type="component" value="Chromosome 7"/>
</dbReference>
<protein>
    <recommendedName>
        <fullName evidence="10">ATP-dependent protease</fullName>
    </recommendedName>
</protein>
<dbReference type="GeneID" id="72069292"/>
<evidence type="ECO:0000256" key="4">
    <source>
        <dbReference type="PROSITE-ProRule" id="PRU00175"/>
    </source>
</evidence>
<evidence type="ECO:0000256" key="5">
    <source>
        <dbReference type="SAM" id="MobiDB-lite"/>
    </source>
</evidence>
<name>A0A9Q8QM84_9HYPO</name>
<evidence type="ECO:0000256" key="3">
    <source>
        <dbReference type="ARBA" id="ARBA00022833"/>
    </source>
</evidence>
<keyword evidence="1" id="KW-0479">Metal-binding</keyword>
<dbReference type="PROSITE" id="PS50089">
    <property type="entry name" value="ZF_RING_2"/>
    <property type="match status" value="1"/>
</dbReference>
<dbReference type="Pfam" id="PF13923">
    <property type="entry name" value="zf-C3HC4_2"/>
    <property type="match status" value="1"/>
</dbReference>
<dbReference type="SMART" id="SM00464">
    <property type="entry name" value="LON"/>
    <property type="match status" value="1"/>
</dbReference>
<dbReference type="OrthoDB" id="264917at2759"/>
<dbReference type="PANTHER" id="PTHR23327:SF42">
    <property type="entry name" value="LON PEPTIDASE N-TERMINAL DOMAIN AND RING FINGER PROTEIN C14F5.10C"/>
    <property type="match status" value="1"/>
</dbReference>
<dbReference type="PANTHER" id="PTHR23327">
    <property type="entry name" value="RING FINGER PROTEIN 127"/>
    <property type="match status" value="1"/>
</dbReference>
<dbReference type="SUPFAM" id="SSF88697">
    <property type="entry name" value="PUA domain-like"/>
    <property type="match status" value="1"/>
</dbReference>
<dbReference type="InterPro" id="IPR015947">
    <property type="entry name" value="PUA-like_sf"/>
</dbReference>
<dbReference type="Gene3D" id="2.30.130.40">
    <property type="entry name" value="LON domain-like"/>
    <property type="match status" value="1"/>
</dbReference>
<dbReference type="KEGG" id="ptkz:JDV02_007344"/>
<proteinExistence type="predicted"/>
<dbReference type="Gene3D" id="1.20.58.1480">
    <property type="match status" value="1"/>
</dbReference>
<keyword evidence="9" id="KW-1185">Reference proteome</keyword>
<dbReference type="InterPro" id="IPR001841">
    <property type="entry name" value="Znf_RING"/>
</dbReference>
<evidence type="ECO:0000259" key="6">
    <source>
        <dbReference type="PROSITE" id="PS50089"/>
    </source>
</evidence>
<dbReference type="Gene3D" id="3.30.40.10">
    <property type="entry name" value="Zinc/RING finger domain, C3HC4 (zinc finger)"/>
    <property type="match status" value="2"/>
</dbReference>
<feature type="domain" description="RING-type" evidence="6">
    <location>
        <begin position="225"/>
        <end position="263"/>
    </location>
</feature>
<dbReference type="RefSeq" id="XP_047844827.1">
    <property type="nucleotide sequence ID" value="XM_047988829.1"/>
</dbReference>
<dbReference type="InterPro" id="IPR003111">
    <property type="entry name" value="Lon_prtase_N"/>
</dbReference>
<dbReference type="GO" id="GO:0008270">
    <property type="term" value="F:zinc ion binding"/>
    <property type="evidence" value="ECO:0007669"/>
    <property type="project" value="UniProtKB-KW"/>
</dbReference>
<reference evidence="8" key="1">
    <citation type="submission" date="2021-11" db="EMBL/GenBank/DDBJ databases">
        <title>Purpureocillium_takamizusanense_genome.</title>
        <authorList>
            <person name="Nguyen N.-H."/>
        </authorList>
    </citation>
    <scope>NUCLEOTIDE SEQUENCE</scope>
    <source>
        <strain evidence="8">PT3</strain>
    </source>
</reference>
<evidence type="ECO:0000256" key="2">
    <source>
        <dbReference type="ARBA" id="ARBA00022771"/>
    </source>
</evidence>
<keyword evidence="2 4" id="KW-0863">Zinc-finger</keyword>
<dbReference type="InterPro" id="IPR013083">
    <property type="entry name" value="Znf_RING/FYVE/PHD"/>
</dbReference>
<dbReference type="PROSITE" id="PS51787">
    <property type="entry name" value="LON_N"/>
    <property type="match status" value="1"/>
</dbReference>
<sequence>MQTDSAPGQDAAPAAEDVEPIWNPTPSADQVRDIVRLFQCRICHLPYNEPITLPCGRSMCKTCLPPTHARTAITYPNNPFRVQAFACPFPDCGKEHVLDDCGVDVVLNKAARIMANEINKRQTEAANLGITTNIQLPQPETAANETALSSSEAHTAAADKKLVSGDRLVATWALASEGDLRYDVGIEFPKDDVSGETPTHPDEATAFTTETLSKVQEAMRTEMDCQVCYTILYDPLTTGCGHTFCRPCLHRVLDHSYYCPACRRRLFMSPLLHRNACPSNTIILNITEIFWKNELLHRERVIAADRLRELDNVELPLFVCTLAFPDMPTFLHIFEPRYRLMIRRVLDGNKTFGMVLPKEHTRPGEMHFFELGTLLRIVNAQFYPDGRCLIETVGVYRFRVTRFGELDGYAVGETERIVDVPLEEEEALEASEVGSDEEDSRGRSPPMEGGTRGETYGTTNGTNGSSNATTHNQRQPSSTEALSDTSHPSQESTDWVPKTATELNWMTTQELFRFATDFVQRTQEKNIPWLTERMLNIYGPPPQDPAKFPWWLASTLPVNNAEKYRLLGTSSVRDRLKICGTWILEMQKVHWSLNGCVVL</sequence>
<dbReference type="SUPFAM" id="SSF57850">
    <property type="entry name" value="RING/U-box"/>
    <property type="match status" value="2"/>
</dbReference>
<evidence type="ECO:0008006" key="10">
    <source>
        <dbReference type="Google" id="ProtNLM"/>
    </source>
</evidence>
<organism evidence="8 9">
    <name type="scientific">Purpureocillium takamizusanense</name>
    <dbReference type="NCBI Taxonomy" id="2060973"/>
    <lineage>
        <taxon>Eukaryota</taxon>
        <taxon>Fungi</taxon>
        <taxon>Dikarya</taxon>
        <taxon>Ascomycota</taxon>
        <taxon>Pezizomycotina</taxon>
        <taxon>Sordariomycetes</taxon>
        <taxon>Hypocreomycetidae</taxon>
        <taxon>Hypocreales</taxon>
        <taxon>Ophiocordycipitaceae</taxon>
        <taxon>Purpureocillium</taxon>
    </lineage>
</organism>
<dbReference type="GO" id="GO:0061630">
    <property type="term" value="F:ubiquitin protein ligase activity"/>
    <property type="evidence" value="ECO:0007669"/>
    <property type="project" value="TreeGrafter"/>
</dbReference>
<feature type="region of interest" description="Disordered" evidence="5">
    <location>
        <begin position="420"/>
        <end position="496"/>
    </location>
</feature>
<feature type="domain" description="Lon N-terminal" evidence="7">
    <location>
        <begin position="312"/>
        <end position="587"/>
    </location>
</feature>
<evidence type="ECO:0000313" key="8">
    <source>
        <dbReference type="EMBL" id="UNI21346.1"/>
    </source>
</evidence>
<evidence type="ECO:0000256" key="1">
    <source>
        <dbReference type="ARBA" id="ARBA00022723"/>
    </source>
</evidence>
<keyword evidence="3" id="KW-0862">Zinc</keyword>
<dbReference type="PROSITE" id="PS00518">
    <property type="entry name" value="ZF_RING_1"/>
    <property type="match status" value="1"/>
</dbReference>
<dbReference type="CDD" id="cd16514">
    <property type="entry name" value="RING-HC_LONFs_rpt2"/>
    <property type="match status" value="1"/>
</dbReference>
<feature type="region of interest" description="Disordered" evidence="5">
    <location>
        <begin position="1"/>
        <end position="25"/>
    </location>
</feature>
<feature type="compositionally biased region" description="Polar residues" evidence="5">
    <location>
        <begin position="473"/>
        <end position="493"/>
    </location>
</feature>
<gene>
    <name evidence="8" type="ORF">JDV02_007344</name>
</gene>
<evidence type="ECO:0000313" key="9">
    <source>
        <dbReference type="Proteomes" id="UP000829364"/>
    </source>
</evidence>
<dbReference type="EMBL" id="CP086360">
    <property type="protein sequence ID" value="UNI21346.1"/>
    <property type="molecule type" value="Genomic_DNA"/>
</dbReference>
<dbReference type="SMART" id="SM00184">
    <property type="entry name" value="RING"/>
    <property type="match status" value="2"/>
</dbReference>
<dbReference type="Pfam" id="PF02190">
    <property type="entry name" value="LON_substr_bdg"/>
    <property type="match status" value="1"/>
</dbReference>
<evidence type="ECO:0000259" key="7">
    <source>
        <dbReference type="PROSITE" id="PS51787"/>
    </source>
</evidence>
<dbReference type="AlphaFoldDB" id="A0A9Q8QM84"/>
<dbReference type="InterPro" id="IPR017907">
    <property type="entry name" value="Znf_RING_CS"/>
</dbReference>
<feature type="compositionally biased region" description="Acidic residues" evidence="5">
    <location>
        <begin position="421"/>
        <end position="439"/>
    </location>
</feature>